<name>A0A0P6XPX5_9CHLR</name>
<dbReference type="Proteomes" id="UP000050514">
    <property type="component" value="Unassembled WGS sequence"/>
</dbReference>
<reference evidence="5 6" key="1">
    <citation type="submission" date="2015-07" db="EMBL/GenBank/DDBJ databases">
        <title>Draft genome of Bellilinea caldifistulae DSM 17877.</title>
        <authorList>
            <person name="Hemp J."/>
            <person name="Ward L.M."/>
            <person name="Pace L.A."/>
            <person name="Fischer W.W."/>
        </authorList>
    </citation>
    <scope>NUCLEOTIDE SEQUENCE [LARGE SCALE GENOMIC DNA]</scope>
    <source>
        <strain evidence="5 6">GOMI-1</strain>
    </source>
</reference>
<evidence type="ECO:0000259" key="3">
    <source>
        <dbReference type="Pfam" id="PF01171"/>
    </source>
</evidence>
<dbReference type="GO" id="GO:0016740">
    <property type="term" value="F:transferase activity"/>
    <property type="evidence" value="ECO:0007669"/>
    <property type="project" value="UniProtKB-KW"/>
</dbReference>
<feature type="binding site" evidence="2">
    <location>
        <position position="298"/>
    </location>
    <ligand>
        <name>Zn(2+)</name>
        <dbReference type="ChEBI" id="CHEBI:29105"/>
        <label>2</label>
    </ligand>
</feature>
<organism evidence="5 6">
    <name type="scientific">Bellilinea caldifistulae</name>
    <dbReference type="NCBI Taxonomy" id="360411"/>
    <lineage>
        <taxon>Bacteria</taxon>
        <taxon>Bacillati</taxon>
        <taxon>Chloroflexota</taxon>
        <taxon>Anaerolineae</taxon>
        <taxon>Anaerolineales</taxon>
        <taxon>Anaerolineaceae</taxon>
        <taxon>Bellilinea</taxon>
    </lineage>
</organism>
<gene>
    <name evidence="5" type="ORF">AC812_12935</name>
</gene>
<dbReference type="GO" id="GO:0000049">
    <property type="term" value="F:tRNA binding"/>
    <property type="evidence" value="ECO:0007669"/>
    <property type="project" value="InterPro"/>
</dbReference>
<feature type="binding site" evidence="2">
    <location>
        <position position="25"/>
    </location>
    <ligand>
        <name>Zn(2+)</name>
        <dbReference type="ChEBI" id="CHEBI:29105"/>
        <label>1</label>
    </ligand>
</feature>
<dbReference type="PIRSF" id="PIRSF004976">
    <property type="entry name" value="ATPase_YdaO"/>
    <property type="match status" value="1"/>
</dbReference>
<feature type="binding site" evidence="2">
    <location>
        <position position="3"/>
    </location>
    <ligand>
        <name>Zn(2+)</name>
        <dbReference type="ChEBI" id="CHEBI:29105"/>
        <label>1</label>
    </ligand>
</feature>
<dbReference type="Pfam" id="PF22082">
    <property type="entry name" value="TtuA_LIM_N"/>
    <property type="match status" value="1"/>
</dbReference>
<comment type="caution">
    <text evidence="5">The sequence shown here is derived from an EMBL/GenBank/DDBJ whole genome shotgun (WGS) entry which is preliminary data.</text>
</comment>
<accession>A0A0P6XPX5</accession>
<dbReference type="Pfam" id="PF01171">
    <property type="entry name" value="ATP_bind_3"/>
    <property type="match status" value="1"/>
</dbReference>
<keyword evidence="6" id="KW-1185">Reference proteome</keyword>
<protein>
    <submittedName>
        <fullName evidence="5">Uncharacterized protein</fullName>
    </submittedName>
</protein>
<dbReference type="SUPFAM" id="SSF52402">
    <property type="entry name" value="Adenine nucleotide alpha hydrolases-like"/>
    <property type="match status" value="1"/>
</dbReference>
<dbReference type="InterPro" id="IPR011063">
    <property type="entry name" value="TilS/TtcA_N"/>
</dbReference>
<dbReference type="InterPro" id="IPR014729">
    <property type="entry name" value="Rossmann-like_a/b/a_fold"/>
</dbReference>
<evidence type="ECO:0000313" key="5">
    <source>
        <dbReference type="EMBL" id="KPL74269.1"/>
    </source>
</evidence>
<dbReference type="PANTHER" id="PTHR11807">
    <property type="entry name" value="ATPASES OF THE PP SUPERFAMILY-RELATED"/>
    <property type="match status" value="1"/>
</dbReference>
<dbReference type="InterPro" id="IPR000541">
    <property type="entry name" value="Ncs6/Tuc1/Ctu1"/>
</dbReference>
<dbReference type="PANTHER" id="PTHR11807:SF27">
    <property type="entry name" value="TRNA-5-METHYLURIDINE(54) 2-SULFURTRANSFERASE"/>
    <property type="match status" value="1"/>
</dbReference>
<evidence type="ECO:0000259" key="4">
    <source>
        <dbReference type="Pfam" id="PF22082"/>
    </source>
</evidence>
<evidence type="ECO:0000256" key="2">
    <source>
        <dbReference type="PIRSR" id="PIRSR004976-50"/>
    </source>
</evidence>
<dbReference type="Gene3D" id="3.40.50.620">
    <property type="entry name" value="HUPs"/>
    <property type="match status" value="1"/>
</dbReference>
<dbReference type="EMBL" id="LGHJ01000018">
    <property type="protein sequence ID" value="KPL74269.1"/>
    <property type="molecule type" value="Genomic_DNA"/>
</dbReference>
<feature type="binding site" evidence="2">
    <location>
        <position position="285"/>
    </location>
    <ligand>
        <name>Zn(2+)</name>
        <dbReference type="ChEBI" id="CHEBI:29105"/>
        <label>2</label>
    </ligand>
</feature>
<dbReference type="GO" id="GO:0002144">
    <property type="term" value="C:cytosolic tRNA wobble base thiouridylase complex"/>
    <property type="evidence" value="ECO:0007669"/>
    <property type="project" value="TreeGrafter"/>
</dbReference>
<dbReference type="InterPro" id="IPR054306">
    <property type="entry name" value="TtuA-like_LIM_N"/>
</dbReference>
<feature type="binding site" evidence="2">
    <location>
        <position position="288"/>
    </location>
    <ligand>
        <name>Zn(2+)</name>
        <dbReference type="ChEBI" id="CHEBI:29105"/>
        <label>2</label>
    </ligand>
</feature>
<dbReference type="NCBIfam" id="TIGR00269">
    <property type="entry name" value="TIGR00269 family protein"/>
    <property type="match status" value="1"/>
</dbReference>
<feature type="domain" description="2-thiouridine synthetase TtuA-like N-terminal LIM" evidence="4">
    <location>
        <begin position="2"/>
        <end position="26"/>
    </location>
</feature>
<keyword evidence="2" id="KW-0862">Zinc</keyword>
<proteinExistence type="predicted"/>
<dbReference type="GO" id="GO:0002143">
    <property type="term" value="P:tRNA wobble position uridine thiolation"/>
    <property type="evidence" value="ECO:0007669"/>
    <property type="project" value="TreeGrafter"/>
</dbReference>
<sequence length="307" mass="35507">MRCHKCPQRAVIRMRQHRLALCKDHYPQWFIEQTQRFIEKYRMFTHQDRILVAVSGGKDSLALWDVLWQLGYEAEGLYINLGIGGEFAYSDESQQAAQKFADQRRLKLHIYHVEERRGESVPAIALRTHRGRQKPCAVCGLIKRHTMNQMARQLGFSVLATAHNLDDEVSFLFGNLLSWNLRQIPRQSPVLEAEEGFVRKVKPFIRFSERETAAYSIVRGIEYIEEECPFAEGSKQLQYKDLLNRLEEQQPGVKLRFLLGFFNAMEQGFIHPIEDEQGEVILNPCPSCGQPTSTGDLCATCRLFEEN</sequence>
<keyword evidence="1" id="KW-0808">Transferase</keyword>
<evidence type="ECO:0000256" key="1">
    <source>
        <dbReference type="ARBA" id="ARBA00022679"/>
    </source>
</evidence>
<keyword evidence="2" id="KW-0479">Metal-binding</keyword>
<dbReference type="GO" id="GO:0046872">
    <property type="term" value="F:metal ion binding"/>
    <property type="evidence" value="ECO:0007669"/>
    <property type="project" value="UniProtKB-KW"/>
</dbReference>
<dbReference type="CDD" id="cd01993">
    <property type="entry name" value="TtuA-like"/>
    <property type="match status" value="1"/>
</dbReference>
<dbReference type="STRING" id="360411.AC812_12935"/>
<feature type="binding site" evidence="2">
    <location>
        <position position="6"/>
    </location>
    <ligand>
        <name>Zn(2+)</name>
        <dbReference type="ChEBI" id="CHEBI:29105"/>
        <label>1</label>
    </ligand>
</feature>
<dbReference type="AlphaFoldDB" id="A0A0P6XPX5"/>
<dbReference type="PATRIC" id="fig|360411.5.peg.647"/>
<evidence type="ECO:0000313" key="6">
    <source>
        <dbReference type="Proteomes" id="UP000050514"/>
    </source>
</evidence>
<feature type="domain" description="tRNA(Ile)-lysidine/2-thiocytidine synthase N-terminal" evidence="3">
    <location>
        <begin position="50"/>
        <end position="227"/>
    </location>
</feature>
<dbReference type="InterPro" id="IPR035107">
    <property type="entry name" value="tRNA_thiolation_TtcA_Ctu1"/>
</dbReference>
<feature type="binding site" evidence="2">
    <location>
        <position position="301"/>
    </location>
    <ligand>
        <name>Zn(2+)</name>
        <dbReference type="ChEBI" id="CHEBI:29105"/>
        <label>2</label>
    </ligand>
</feature>
<feature type="binding site" evidence="2">
    <location>
        <position position="22"/>
    </location>
    <ligand>
        <name>Zn(2+)</name>
        <dbReference type="ChEBI" id="CHEBI:29105"/>
        <label>1</label>
    </ligand>
</feature>